<dbReference type="EMBL" id="JBHRSM010000053">
    <property type="protein sequence ID" value="MFC3088514.1"/>
    <property type="molecule type" value="Genomic_DNA"/>
</dbReference>
<dbReference type="InterPro" id="IPR025048">
    <property type="entry name" value="DUF3987"/>
</dbReference>
<reference evidence="2" key="1">
    <citation type="journal article" date="2019" name="Int. J. Syst. Evol. Microbiol.">
        <title>The Global Catalogue of Microorganisms (GCM) 10K type strain sequencing project: providing services to taxonomists for standard genome sequencing and annotation.</title>
        <authorList>
            <consortium name="The Broad Institute Genomics Platform"/>
            <consortium name="The Broad Institute Genome Sequencing Center for Infectious Disease"/>
            <person name="Wu L."/>
            <person name="Ma J."/>
        </authorList>
    </citation>
    <scope>NUCLEOTIDE SEQUENCE [LARGE SCALE GENOMIC DNA]</scope>
    <source>
        <strain evidence="2">KCTC 62102</strain>
    </source>
</reference>
<accession>A0ABV7E2K1</accession>
<protein>
    <submittedName>
        <fullName evidence="1">DUF3987 domain-containing protein</fullName>
    </submittedName>
</protein>
<dbReference type="RefSeq" id="WP_197644679.1">
    <property type="nucleotide sequence ID" value="NZ_JAEACP010000012.1"/>
</dbReference>
<sequence>MESIEQTQIEAAAAAAVADFLASPEVSGEGPKPAIEAPPVRIAPEPLDFFGDTSLTGRQDMTPDMLPKVLWDYASDAAARPGLNVAAIAAGCIVAAATAIRAGWVLQPKIHDTDWIEKPILWFGLTGQSGAKKTSAINAAVAPLTALEKRAELQAEELWKTYRREKAFYNEEMKVWRADYKAARKEGETHQEAMESCPKPEEPEKPVVPRIVADDTTIESLMKLCADNPDGIVQVRDELSEWLASFDLYSGGTGNRDRGKYLTAYNGSSATKDRASDEEGPMRVKSFAVSIMGGIQDKVLGERFKNDSRDGFLARFLLCRAERLEGRDVTPDFKAAQAYFETIFRLHSMTLPETVGGDVRGRILMSPGAAALREEIEAISHHLSNHPLVVPGLSDHLNKWPGMFSRLCLVFHMLEAAAAGVEPDQHVSEETARRAFRLLTEFFLPEAARVYNEVMQGDTQTQHARWIAGHILAQGLERVSVFEIRRAFSALSDDVRAIETATQVLELGAWITPDGKRAARHDFAKMKFRVNPRVHEMFAERADRERIEREAAKERIAKGAEAVRKLRKK</sequence>
<gene>
    <name evidence="1" type="ORF">ACFOD6_20950</name>
</gene>
<dbReference type="Proteomes" id="UP001595445">
    <property type="component" value="Unassembled WGS sequence"/>
</dbReference>
<proteinExistence type="predicted"/>
<evidence type="ECO:0000313" key="2">
    <source>
        <dbReference type="Proteomes" id="UP001595445"/>
    </source>
</evidence>
<organism evidence="1 2">
    <name type="scientific">Tabrizicola soli</name>
    <dbReference type="NCBI Taxonomy" id="2185115"/>
    <lineage>
        <taxon>Bacteria</taxon>
        <taxon>Pseudomonadati</taxon>
        <taxon>Pseudomonadota</taxon>
        <taxon>Alphaproteobacteria</taxon>
        <taxon>Rhodobacterales</taxon>
        <taxon>Paracoccaceae</taxon>
        <taxon>Tabrizicola</taxon>
    </lineage>
</organism>
<name>A0ABV7E2K1_9RHOB</name>
<evidence type="ECO:0000313" key="1">
    <source>
        <dbReference type="EMBL" id="MFC3088514.1"/>
    </source>
</evidence>
<comment type="caution">
    <text evidence="1">The sequence shown here is derived from an EMBL/GenBank/DDBJ whole genome shotgun (WGS) entry which is preliminary data.</text>
</comment>
<keyword evidence="2" id="KW-1185">Reference proteome</keyword>
<dbReference type="Pfam" id="PF13148">
    <property type="entry name" value="DUF3987"/>
    <property type="match status" value="1"/>
</dbReference>